<keyword evidence="2 4" id="KW-0863">Zinc-finger</keyword>
<dbReference type="SUPFAM" id="SSF51197">
    <property type="entry name" value="Clavaminate synthase-like"/>
    <property type="match status" value="1"/>
</dbReference>
<evidence type="ECO:0000256" key="4">
    <source>
        <dbReference type="PROSITE-ProRule" id="PRU00134"/>
    </source>
</evidence>
<evidence type="ECO:0000256" key="3">
    <source>
        <dbReference type="ARBA" id="ARBA00022833"/>
    </source>
</evidence>
<dbReference type="Gene3D" id="2.60.120.650">
    <property type="entry name" value="Cupin"/>
    <property type="match status" value="1"/>
</dbReference>
<keyword evidence="5" id="KW-0697">Rotamase</keyword>
<dbReference type="Pfam" id="PF13621">
    <property type="entry name" value="Cupin_8"/>
    <property type="match status" value="1"/>
</dbReference>
<dbReference type="PROSITE" id="PS50059">
    <property type="entry name" value="FKBP_PPIASE"/>
    <property type="match status" value="1"/>
</dbReference>
<dbReference type="GO" id="GO:0008270">
    <property type="term" value="F:zinc ion binding"/>
    <property type="evidence" value="ECO:0007669"/>
    <property type="project" value="UniProtKB-KW"/>
</dbReference>
<dbReference type="SUPFAM" id="SSF54534">
    <property type="entry name" value="FKBP-like"/>
    <property type="match status" value="1"/>
</dbReference>
<dbReference type="GO" id="GO:0003755">
    <property type="term" value="F:peptidyl-prolyl cis-trans isomerase activity"/>
    <property type="evidence" value="ECO:0007669"/>
    <property type="project" value="UniProtKB-KW"/>
</dbReference>
<feature type="domain" description="MYND-type" evidence="7">
    <location>
        <begin position="292"/>
        <end position="330"/>
    </location>
</feature>
<dbReference type="InterPro" id="IPR003347">
    <property type="entry name" value="JmjC_dom"/>
</dbReference>
<dbReference type="Gene3D" id="6.10.140.2220">
    <property type="match status" value="1"/>
</dbReference>
<keyword evidence="10" id="KW-1185">Reference proteome</keyword>
<dbReference type="PANTHER" id="PTHR12480">
    <property type="entry name" value="ARGININE DEMETHYLASE AND LYSYL-HYDROXYLASE JMJD"/>
    <property type="match status" value="1"/>
</dbReference>
<evidence type="ECO:0000313" key="9">
    <source>
        <dbReference type="EMBL" id="KAJ8612342.1"/>
    </source>
</evidence>
<proteinExistence type="predicted"/>
<evidence type="ECO:0000259" key="8">
    <source>
        <dbReference type="PROSITE" id="PS51184"/>
    </source>
</evidence>
<reference evidence="9" key="1">
    <citation type="submission" date="2023-01" db="EMBL/GenBank/DDBJ databases">
        <title>Metagenome sequencing of chrysophaentin producing Chrysophaeum taylorii.</title>
        <authorList>
            <person name="Davison J."/>
            <person name="Bewley C."/>
        </authorList>
    </citation>
    <scope>NUCLEOTIDE SEQUENCE</scope>
    <source>
        <strain evidence="9">NIES-1699</strain>
    </source>
</reference>
<dbReference type="InterPro" id="IPR002893">
    <property type="entry name" value="Znf_MYND"/>
</dbReference>
<evidence type="ECO:0000256" key="5">
    <source>
        <dbReference type="PROSITE-ProRule" id="PRU00277"/>
    </source>
</evidence>
<dbReference type="EC" id="5.2.1.8" evidence="5"/>
<name>A0AAD7UNR5_9STRA</name>
<dbReference type="EMBL" id="JAQMWT010000054">
    <property type="protein sequence ID" value="KAJ8612342.1"/>
    <property type="molecule type" value="Genomic_DNA"/>
</dbReference>
<dbReference type="InterPro" id="IPR041667">
    <property type="entry name" value="Cupin_8"/>
</dbReference>
<dbReference type="PROSITE" id="PS51184">
    <property type="entry name" value="JMJC"/>
    <property type="match status" value="1"/>
</dbReference>
<keyword evidence="5" id="KW-0413">Isomerase</keyword>
<dbReference type="InterPro" id="IPR001179">
    <property type="entry name" value="PPIase_FKBP_dom"/>
</dbReference>
<sequence>MDPIEVIAWPRSKEVRRASRVDPQEVLQRMKEGEGEPLIVMDAQEGWSVGTLASLAAAYGDAQVTVNDRAPLQEWDDPPMRTRVVRLREYAAYANGEGDVLSGSAWYLNSWEPFATYPELRETWSYPYFVEDLLQGDDNPKLLNYTKLLFGVSGCTTRLHVDDQQTHAWLAQIEGRKQVILFAPSDGDRLRLHAWEHDASRRALDPADPPDPIAYPRVYDATIFHAILAPGDTLLVPCGWWHYARCLDVSTTLMRNFANSANTDRFKLAVRSANDHAKFNSPKYLVEPGTACVVCRATTDIKPCSRCRVVSYCGRDCQRNHWLTSHKAFCPVLADLLSFKNRSSRTAATTTPTDLFAAPARDPPKTFIKHVIRDGKGGLKPNEDSMVRVHYEGFLADGQKIDSSRGPFDFHVSRTPVAKGWREATLTMRVGEKARIAVPAHAAYADRGVKGKVPPNSPLVFDVELLRIW</sequence>
<dbReference type="SUPFAM" id="SSF144232">
    <property type="entry name" value="HIT/MYND zinc finger-like"/>
    <property type="match status" value="1"/>
</dbReference>
<evidence type="ECO:0000256" key="2">
    <source>
        <dbReference type="ARBA" id="ARBA00022771"/>
    </source>
</evidence>
<feature type="domain" description="JmjC" evidence="8">
    <location>
        <begin position="106"/>
        <end position="274"/>
    </location>
</feature>
<accession>A0AAD7UNR5</accession>
<dbReference type="SMART" id="SM00558">
    <property type="entry name" value="JmjC"/>
    <property type="match status" value="1"/>
</dbReference>
<feature type="domain" description="PPIase FKBP-type" evidence="6">
    <location>
        <begin position="384"/>
        <end position="469"/>
    </location>
</feature>
<comment type="catalytic activity">
    <reaction evidence="5">
        <text>[protein]-peptidylproline (omega=180) = [protein]-peptidylproline (omega=0)</text>
        <dbReference type="Rhea" id="RHEA:16237"/>
        <dbReference type="Rhea" id="RHEA-COMP:10747"/>
        <dbReference type="Rhea" id="RHEA-COMP:10748"/>
        <dbReference type="ChEBI" id="CHEBI:83833"/>
        <dbReference type="ChEBI" id="CHEBI:83834"/>
        <dbReference type="EC" id="5.2.1.8"/>
    </reaction>
</comment>
<keyword evidence="1" id="KW-0479">Metal-binding</keyword>
<dbReference type="PROSITE" id="PS50865">
    <property type="entry name" value="ZF_MYND_2"/>
    <property type="match status" value="1"/>
</dbReference>
<dbReference type="InterPro" id="IPR046357">
    <property type="entry name" value="PPIase_dom_sf"/>
</dbReference>
<dbReference type="Gene3D" id="3.10.50.40">
    <property type="match status" value="1"/>
</dbReference>
<organism evidence="9 10">
    <name type="scientific">Chrysophaeum taylorii</name>
    <dbReference type="NCBI Taxonomy" id="2483200"/>
    <lineage>
        <taxon>Eukaryota</taxon>
        <taxon>Sar</taxon>
        <taxon>Stramenopiles</taxon>
        <taxon>Ochrophyta</taxon>
        <taxon>Pelagophyceae</taxon>
        <taxon>Pelagomonadales</taxon>
        <taxon>Pelagomonadaceae</taxon>
        <taxon>Chrysophaeum</taxon>
    </lineage>
</organism>
<dbReference type="Proteomes" id="UP001230188">
    <property type="component" value="Unassembled WGS sequence"/>
</dbReference>
<dbReference type="PROSITE" id="PS01360">
    <property type="entry name" value="ZF_MYND_1"/>
    <property type="match status" value="1"/>
</dbReference>
<dbReference type="Pfam" id="PF00254">
    <property type="entry name" value="FKBP_C"/>
    <property type="match status" value="1"/>
</dbReference>
<evidence type="ECO:0000259" key="7">
    <source>
        <dbReference type="PROSITE" id="PS50865"/>
    </source>
</evidence>
<dbReference type="InterPro" id="IPR050910">
    <property type="entry name" value="JMJD6_ArgDemeth/LysHydrox"/>
</dbReference>
<protein>
    <recommendedName>
        <fullName evidence="5">peptidylprolyl isomerase</fullName>
        <ecNumber evidence="5">5.2.1.8</ecNumber>
    </recommendedName>
</protein>
<keyword evidence="3" id="KW-0862">Zinc</keyword>
<evidence type="ECO:0000313" key="10">
    <source>
        <dbReference type="Proteomes" id="UP001230188"/>
    </source>
</evidence>
<evidence type="ECO:0000256" key="1">
    <source>
        <dbReference type="ARBA" id="ARBA00022723"/>
    </source>
</evidence>
<gene>
    <name evidence="9" type="ORF">CTAYLR_008367</name>
</gene>
<evidence type="ECO:0000259" key="6">
    <source>
        <dbReference type="PROSITE" id="PS50059"/>
    </source>
</evidence>
<dbReference type="Pfam" id="PF01753">
    <property type="entry name" value="zf-MYND"/>
    <property type="match status" value="1"/>
</dbReference>
<comment type="caution">
    <text evidence="9">The sequence shown here is derived from an EMBL/GenBank/DDBJ whole genome shotgun (WGS) entry which is preliminary data.</text>
</comment>
<dbReference type="AlphaFoldDB" id="A0AAD7UNR5"/>